<protein>
    <submittedName>
        <fullName evidence="2">Uncharacterized protein</fullName>
    </submittedName>
</protein>
<dbReference type="OrthoDB" id="332403at2759"/>
<feature type="compositionally biased region" description="Basic and acidic residues" evidence="1">
    <location>
        <begin position="369"/>
        <end position="394"/>
    </location>
</feature>
<feature type="region of interest" description="Disordered" evidence="1">
    <location>
        <begin position="2267"/>
        <end position="2291"/>
    </location>
</feature>
<evidence type="ECO:0000256" key="1">
    <source>
        <dbReference type="SAM" id="MobiDB-lite"/>
    </source>
</evidence>
<keyword evidence="3" id="KW-1185">Reference proteome</keyword>
<feature type="compositionally biased region" description="Basic and acidic residues" evidence="1">
    <location>
        <begin position="144"/>
        <end position="153"/>
    </location>
</feature>
<feature type="region of interest" description="Disordered" evidence="1">
    <location>
        <begin position="1753"/>
        <end position="1809"/>
    </location>
</feature>
<proteinExistence type="predicted"/>
<feature type="compositionally biased region" description="Acidic residues" evidence="1">
    <location>
        <begin position="1171"/>
        <end position="1195"/>
    </location>
</feature>
<feature type="region of interest" description="Disordered" evidence="1">
    <location>
        <begin position="327"/>
        <end position="456"/>
    </location>
</feature>
<dbReference type="GeneID" id="94428050"/>
<feature type="compositionally biased region" description="Basic and acidic residues" evidence="1">
    <location>
        <begin position="494"/>
        <end position="503"/>
    </location>
</feature>
<gene>
    <name evidence="2" type="ORF">CSUI_004654</name>
</gene>
<feature type="compositionally biased region" description="Low complexity" evidence="1">
    <location>
        <begin position="173"/>
        <end position="192"/>
    </location>
</feature>
<feature type="region of interest" description="Disordered" evidence="1">
    <location>
        <begin position="833"/>
        <end position="872"/>
    </location>
</feature>
<feature type="compositionally biased region" description="Polar residues" evidence="1">
    <location>
        <begin position="123"/>
        <end position="132"/>
    </location>
</feature>
<feature type="compositionally biased region" description="Low complexity" evidence="1">
    <location>
        <begin position="787"/>
        <end position="797"/>
    </location>
</feature>
<dbReference type="EMBL" id="MIGC01002203">
    <property type="protein sequence ID" value="PHJ21500.1"/>
    <property type="molecule type" value="Genomic_DNA"/>
</dbReference>
<reference evidence="2 3" key="1">
    <citation type="journal article" date="2017" name="Int. J. Parasitol.">
        <title>The genome of the protozoan parasite Cystoisospora suis and a reverse vaccinology approach to identify vaccine candidates.</title>
        <authorList>
            <person name="Palmieri N."/>
            <person name="Shrestha A."/>
            <person name="Ruttkowski B."/>
            <person name="Beck T."/>
            <person name="Vogl C."/>
            <person name="Tomley F."/>
            <person name="Blake D.P."/>
            <person name="Joachim A."/>
        </authorList>
    </citation>
    <scope>NUCLEOTIDE SEQUENCE [LARGE SCALE GENOMIC DNA]</scope>
    <source>
        <strain evidence="2 3">Wien I</strain>
    </source>
</reference>
<evidence type="ECO:0000313" key="2">
    <source>
        <dbReference type="EMBL" id="PHJ21500.1"/>
    </source>
</evidence>
<feature type="region of interest" description="Disordered" evidence="1">
    <location>
        <begin position="494"/>
        <end position="538"/>
    </location>
</feature>
<feature type="compositionally biased region" description="Polar residues" evidence="1">
    <location>
        <begin position="1773"/>
        <end position="1786"/>
    </location>
</feature>
<organism evidence="2 3">
    <name type="scientific">Cystoisospora suis</name>
    <dbReference type="NCBI Taxonomy" id="483139"/>
    <lineage>
        <taxon>Eukaryota</taxon>
        <taxon>Sar</taxon>
        <taxon>Alveolata</taxon>
        <taxon>Apicomplexa</taxon>
        <taxon>Conoidasida</taxon>
        <taxon>Coccidia</taxon>
        <taxon>Eucoccidiorida</taxon>
        <taxon>Eimeriorina</taxon>
        <taxon>Sarcocystidae</taxon>
        <taxon>Cystoisospora</taxon>
    </lineage>
</organism>
<feature type="compositionally biased region" description="Low complexity" evidence="1">
    <location>
        <begin position="1679"/>
        <end position="1693"/>
    </location>
</feature>
<feature type="compositionally biased region" description="Low complexity" evidence="1">
    <location>
        <begin position="429"/>
        <end position="438"/>
    </location>
</feature>
<accession>A0A2C6KM02</accession>
<name>A0A2C6KM02_9APIC</name>
<dbReference type="RefSeq" id="XP_067923182.1">
    <property type="nucleotide sequence ID" value="XM_068064839.1"/>
</dbReference>
<feature type="compositionally biased region" description="Polar residues" evidence="1">
    <location>
        <begin position="156"/>
        <end position="166"/>
    </location>
</feature>
<feature type="compositionally biased region" description="Gly residues" evidence="1">
    <location>
        <begin position="512"/>
        <end position="522"/>
    </location>
</feature>
<feature type="compositionally biased region" description="Polar residues" evidence="1">
    <location>
        <begin position="1657"/>
        <end position="1667"/>
    </location>
</feature>
<evidence type="ECO:0000313" key="3">
    <source>
        <dbReference type="Proteomes" id="UP000221165"/>
    </source>
</evidence>
<dbReference type="Proteomes" id="UP000221165">
    <property type="component" value="Unassembled WGS sequence"/>
</dbReference>
<feature type="region of interest" description="Disordered" evidence="1">
    <location>
        <begin position="1644"/>
        <end position="1709"/>
    </location>
</feature>
<feature type="region of interest" description="Disordered" evidence="1">
    <location>
        <begin position="144"/>
        <end position="199"/>
    </location>
</feature>
<comment type="caution">
    <text evidence="2">The sequence shown here is derived from an EMBL/GenBank/DDBJ whole genome shotgun (WGS) entry which is preliminary data.</text>
</comment>
<feature type="region of interest" description="Disordered" evidence="1">
    <location>
        <begin position="766"/>
        <end position="797"/>
    </location>
</feature>
<sequence length="2327" mass="250334">MDDLFRCLEFGDFRSLLVSAAYFPHRRLRPLLFPLLLVRERYYTPPKDLLELISQFDPDYVSLAESLLCLPLPEICFSALKRAALSPTISPSKDQKNFLHKGTERCMLSTSPGGHGRGAPETGDSSVTVSQPQGLLNSISEEKKNLSDHRVEAEGNASQESQQQATPAAPCASSVVSPQTSSSPRSGFSTSPIAHPVEPSSSACLSTWSTGRKGVPAALTALSPDLLVRSFTSDLYAVLCRGKTSPDFQEVWISLLPLLVSVLLFHISPESLNQVSKYAGKARSRCASLLRSPSVKGEHGDSGFSHRANVKRYRVHIASFRSAPFTTVSPSSVPSQETGGKEEKSGVELQAGNDQVEVGKQQDGEAEENALKESDTQKTLNSEKKEIDEVKGRDNSAIQPPGFLKTSKSKKGTLFQGAPSVPKTKRLRSSLLASSSHSVEGRHSTDIGASASSLSPTSEQLRSLLPSSSSLRTLPVLAFCFEILWTHWRTELRNSRQDKHRTADVTSPSGGVTKGEGGGGAGSRSFDGGDPAGEPGESARKAHFREMQQFGLQRGDILWDHDEHPQGGVNDRNSVEENDVFQETLHAAVFCTGTLERGLQVAESVVDSLLGLLSSAGQPRSSSRVVFSFCQKTFSSLRLISRPFAELLALKLSDSLCLPFAPRTPGPFVVLQLSAFTSVDQLHAAVCKRSLHIEALKTYLSLTVFARYLCRLPGTAALKAELLLFFFVLSYDHEEAQRKRLVQETRENLREQKRVAALEEGFQRKTSKALLMPHGPGTASTARPLAEEGSATEPAASSSSSICSLSFATAGSLTAGLGSGLPSSAVVSSATSSSSGFLKSRGSRSPPATEQPSAPSSPEQSRRNSVSSSRSFPSSVFFLGNGEFVLSSEKGFVAHVLLRFIEEELLGNPFSLSSLSSSAPFRACSTSSVVGSGLTHLTVSSTSSAAFSESSSVPLFSPLLDCPASTAKLHNLRRCNRTWGLLAVAEMIGLLPVQSLSLSLRRVFRLSLPYAVLWALRLTAFTSLAASHYCDVLRASFASSPALIAPTASSPTLPPRTTALVAACEAVAFGSFCCSSEQVGGYFSHTSLSAEGSSSGSVPAEVVADLRQNLALLLFDVDTQAVMRPANPLLVQKTLVQLLPFAAAYLPWLSDRLGNAMLFDFALGGLLETRDGDEEDEEVDGGAEEDGEEPEEEDSREWVRGGRVVAEQLGNGDGGGGTFTRVSDEDGARAGGGSQKKRRKAMDKLEKAFIQLVKGGRHTRARSRAQERAGGHPCTPEQIGDVAKETRDNAAGGGQPSLTTCRLLYFVFSFARHAVEASLVFSPALVTRCHAQIYGGGFHVLPYTALQRWLHCVEILTQMLQGLPPLNQGGAEGHPETHCWSDGTPAPCLTSPLDIPFIFGFLRAHSFPSEADFLGPSNASGVSSGFALRGSYRGVLFTDAAAGAPEGSLNQQARQWRREGAGVGLVLYLIAKLHSIPYFKARDATFLAKLHSALPWNGFLNFCSSDPLLGHWMLRFVHDALSASLPEVLSVNQPLVPDWRTRLDPSSISPLVLARANAVGGVRMNQLLSAFAADGNVANVWSHVRRTARLASSPSHLRTVGFRGGLLPSALEIFAFGCDNLWRFWADIVPDDFRSASTCFCSRGSAGAQGNEKCSRNHTGVSRYSNVSPSDDSPEAPPAEESTSAAPADTTAPQTGRGHATSVPESGNLLETSVLLPTSKSTQEETRCLAASASALEPSSSCKASCPSQNNFSAENAAGETPPRAKEKGYPQQLCTQTSSGDSSTAPVEAKQQAGKEDSTASQASSTHRVRACLESPRFGGETRRRDSCLLLETWHLMAAAEPVVATACVVIQLLSTFVHRCSVARKRHSRELNGEGPLLSNAKHSEKQLCVHEDMSLFFSSSLLPSEPRRKDRLEGPARCISTKKDFEGKGLPRLGDGDWNSAIAAHYFNVCQNPLNLLLRVPGIVLRRLMVLDILPECIYFLLLKMETYLSLGPPVVPDFPRIFFSPEDVLATQEAAVFQVLIEACRDAPGRRGPVPPTYFGRKPSTTYGIWEILCRLLDRQQARRPQALQLLFSGGFSSEAVNPICRFLSEPQRLLPLLTVALKETAGAIWKASEEAKQKQVDSQRRPVITSYERFVALPASPVSASVHPALPPLTAVDRCIFYLKAIVCVACDLRDNEALRSDDSDTNPAFAAESANAVLLEAVKHVGDHASEELCELVRRALPVAFPLYYLFPKLAVLVNAFLSRRSLLNGEAVVVSGDGGPEQQQMYTGGNSAGSPGNAGEPDIGPRAACEAMLEQLGEDLRLVVESDVQLRSSAAQQDEN</sequence>
<dbReference type="VEuPathDB" id="ToxoDB:CSUI_004654"/>
<feature type="region of interest" description="Disordered" evidence="1">
    <location>
        <begin position="105"/>
        <end position="132"/>
    </location>
</feature>
<feature type="compositionally biased region" description="Low complexity" evidence="1">
    <location>
        <begin position="2275"/>
        <end position="2286"/>
    </location>
</feature>
<feature type="region of interest" description="Disordered" evidence="1">
    <location>
        <begin position="1170"/>
        <end position="1240"/>
    </location>
</feature>